<protein>
    <submittedName>
        <fullName evidence="1">Uncharacterized protein</fullName>
    </submittedName>
</protein>
<dbReference type="Proteomes" id="UP000304900">
    <property type="component" value="Unassembled WGS sequence"/>
</dbReference>
<organism evidence="1 2">
    <name type="scientific">Dyadobacter frigoris</name>
    <dbReference type="NCBI Taxonomy" id="2576211"/>
    <lineage>
        <taxon>Bacteria</taxon>
        <taxon>Pseudomonadati</taxon>
        <taxon>Bacteroidota</taxon>
        <taxon>Cytophagia</taxon>
        <taxon>Cytophagales</taxon>
        <taxon>Spirosomataceae</taxon>
        <taxon>Dyadobacter</taxon>
    </lineage>
</organism>
<name>A0A4U6D6Z7_9BACT</name>
<dbReference type="InterPro" id="IPR059226">
    <property type="entry name" value="Choice_anch_Q_dom"/>
</dbReference>
<reference evidence="1 2" key="1">
    <citation type="submission" date="2019-05" db="EMBL/GenBank/DDBJ databases">
        <title>Dyadobacter AR-3-8 sp. nov., isolated from arctic soil.</title>
        <authorList>
            <person name="Chaudhary D.K."/>
        </authorList>
    </citation>
    <scope>NUCLEOTIDE SEQUENCE [LARGE SCALE GENOMIC DNA]</scope>
    <source>
        <strain evidence="1 2">AR-3-8</strain>
    </source>
</reference>
<dbReference type="EMBL" id="SZVO01000004">
    <property type="protein sequence ID" value="TKT92235.1"/>
    <property type="molecule type" value="Genomic_DNA"/>
</dbReference>
<comment type="caution">
    <text evidence="1">The sequence shown here is derived from an EMBL/GenBank/DDBJ whole genome shotgun (WGS) entry which is preliminary data.</text>
</comment>
<sequence>MINPLVSYALRAGSPAIHAGSNAFFAAGQSPDLSAVKTDLAGNPRIKGSVDLGAKESPYVTVLPDANGIVYVKQPGAGNVKGNNWANASAELADVLVAAKTNPAVTQIWVAGGVFRPLYSPADDNFGNPTGETTAFRWLAIYQSMAALQGKKLR</sequence>
<evidence type="ECO:0000313" key="2">
    <source>
        <dbReference type="Proteomes" id="UP000304900"/>
    </source>
</evidence>
<dbReference type="RefSeq" id="WP_285544450.1">
    <property type="nucleotide sequence ID" value="NZ_BSQH01000007.1"/>
</dbReference>
<gene>
    <name evidence="1" type="ORF">FDK13_09630</name>
</gene>
<evidence type="ECO:0000313" key="1">
    <source>
        <dbReference type="EMBL" id="TKT92235.1"/>
    </source>
</evidence>
<proteinExistence type="predicted"/>
<dbReference type="NCBIfam" id="NF041518">
    <property type="entry name" value="choice_anch_Q"/>
    <property type="match status" value="1"/>
</dbReference>
<keyword evidence="2" id="KW-1185">Reference proteome</keyword>
<accession>A0A4U6D6Z7</accession>
<dbReference type="AlphaFoldDB" id="A0A4U6D6Z7"/>